<protein>
    <submittedName>
        <fullName evidence="2">Uncharacterized protein</fullName>
    </submittedName>
</protein>
<keyword evidence="3" id="KW-1185">Reference proteome</keyword>
<accession>A0A1I7NCA1</accession>
<organism evidence="2 3">
    <name type="scientific">Devosia crocina</name>
    <dbReference type="NCBI Taxonomy" id="429728"/>
    <lineage>
        <taxon>Bacteria</taxon>
        <taxon>Pseudomonadati</taxon>
        <taxon>Pseudomonadota</taxon>
        <taxon>Alphaproteobacteria</taxon>
        <taxon>Hyphomicrobiales</taxon>
        <taxon>Devosiaceae</taxon>
        <taxon>Devosia</taxon>
    </lineage>
</organism>
<dbReference type="RefSeq" id="WP_280140634.1">
    <property type="nucleotide sequence ID" value="NZ_FPCK01000001.1"/>
</dbReference>
<dbReference type="AlphaFoldDB" id="A0A1I7NCA1"/>
<sequence length="42" mass="4520">MVDHRNDRKIGRIIVGAFVLLLALAIAYVLVSQSGVVPGDSR</sequence>
<dbReference type="Proteomes" id="UP000199074">
    <property type="component" value="Unassembled WGS sequence"/>
</dbReference>
<evidence type="ECO:0000256" key="1">
    <source>
        <dbReference type="SAM" id="Phobius"/>
    </source>
</evidence>
<proteinExistence type="predicted"/>
<keyword evidence="1" id="KW-0472">Membrane</keyword>
<keyword evidence="1" id="KW-0812">Transmembrane</keyword>
<gene>
    <name evidence="2" type="ORF">SAMN05216456_1605</name>
</gene>
<name>A0A1I7NCA1_9HYPH</name>
<evidence type="ECO:0000313" key="2">
    <source>
        <dbReference type="EMBL" id="SFV32304.1"/>
    </source>
</evidence>
<feature type="transmembrane region" description="Helical" evidence="1">
    <location>
        <begin position="12"/>
        <end position="31"/>
    </location>
</feature>
<evidence type="ECO:0000313" key="3">
    <source>
        <dbReference type="Proteomes" id="UP000199074"/>
    </source>
</evidence>
<dbReference type="STRING" id="429728.SAMN05216456_1605"/>
<reference evidence="2 3" key="1">
    <citation type="submission" date="2016-10" db="EMBL/GenBank/DDBJ databases">
        <authorList>
            <person name="de Groot N.N."/>
        </authorList>
    </citation>
    <scope>NUCLEOTIDE SEQUENCE [LARGE SCALE GENOMIC DNA]</scope>
    <source>
        <strain evidence="2 3">IPL20</strain>
    </source>
</reference>
<dbReference type="EMBL" id="FPCK01000001">
    <property type="protein sequence ID" value="SFV32304.1"/>
    <property type="molecule type" value="Genomic_DNA"/>
</dbReference>
<keyword evidence="1" id="KW-1133">Transmembrane helix</keyword>